<dbReference type="EMBL" id="LGTL01000008">
    <property type="protein sequence ID" value="KPA80624.1"/>
    <property type="molecule type" value="Genomic_DNA"/>
</dbReference>
<proteinExistence type="predicted"/>
<evidence type="ECO:0000313" key="2">
    <source>
        <dbReference type="EMBL" id="KPA80624.1"/>
    </source>
</evidence>
<dbReference type="OrthoDB" id="242561at2759"/>
<organism evidence="2 3">
    <name type="scientific">Leptomonas pyrrhocoris</name>
    <name type="common">Firebug parasite</name>
    <dbReference type="NCBI Taxonomy" id="157538"/>
    <lineage>
        <taxon>Eukaryota</taxon>
        <taxon>Discoba</taxon>
        <taxon>Euglenozoa</taxon>
        <taxon>Kinetoplastea</taxon>
        <taxon>Metakinetoplastina</taxon>
        <taxon>Trypanosomatida</taxon>
        <taxon>Trypanosomatidae</taxon>
        <taxon>Leishmaniinae</taxon>
        <taxon>Leptomonas</taxon>
    </lineage>
</organism>
<dbReference type="GeneID" id="26905107"/>
<protein>
    <submittedName>
        <fullName evidence="2">Uncharacterized protein</fullName>
    </submittedName>
</protein>
<dbReference type="Proteomes" id="UP000037923">
    <property type="component" value="Unassembled WGS sequence"/>
</dbReference>
<dbReference type="EMBL" id="LGTL01000008">
    <property type="protein sequence ID" value="KPA80623.1"/>
    <property type="molecule type" value="Genomic_DNA"/>
</dbReference>
<feature type="compositionally biased region" description="Low complexity" evidence="1">
    <location>
        <begin position="221"/>
        <end position="233"/>
    </location>
</feature>
<keyword evidence="3" id="KW-1185">Reference proteome</keyword>
<dbReference type="RefSeq" id="XP_015659062.1">
    <property type="nucleotide sequence ID" value="XM_015802618.1"/>
</dbReference>
<gene>
    <name evidence="2" type="ORF">ABB37_04816</name>
</gene>
<sequence length="523" mass="55536">MKVASVLGAGEMGKACALALAADGAAAVRLLTRDAVHAALDYRYHEASTNASASTTKRAAAPQWPPAIRFYDVQKMLRDDAGVAECTKGPLFICTPITAYLPSDDAWAKAALGEEHSAVTHDVLQCWQRVNSPLPSPAMQTSTATPFVCLFTRGFTADGDVPAQLTEKLLNGGASASTAVHVGTPRRSDKEIPVVVAAAPLLAKEWALQCTPITINPDVTSSLSSSSPHSSSIPPRPQSALSDETVERGIKKQLHLVKNTTAEAAAPASLYPHAFSGVSLSFAAWSPSIHSDAGRQAALAQQLKEMLPRESITYLREPDAAAVLSIVNGCVPLCAFGAGLVSSVYTGASVSALASYAQHATLATEELVNQLLDRPSGTPLPIAAWSTLNGASTSLASREFALGRRFDFYFRKQDAVQAIFRGHAHQLFAATVDGLHTRMQTSSVASPFYEALMDTYNTMIRASRAGEGLVKEGYYGYNDAPKDEGVLLRHALQVDEAMLSGDEDRFTAAKERLVKAFPGAVVH</sequence>
<accession>A0A0N0VF99</accession>
<name>A0A0N0VF99_LEPPY</name>
<evidence type="ECO:0000313" key="3">
    <source>
        <dbReference type="Proteomes" id="UP000037923"/>
    </source>
</evidence>
<dbReference type="VEuPathDB" id="TriTrypDB:LpyrH10_08_2650"/>
<evidence type="ECO:0000256" key="1">
    <source>
        <dbReference type="SAM" id="MobiDB-lite"/>
    </source>
</evidence>
<comment type="caution">
    <text evidence="2">The sequence shown here is derived from an EMBL/GenBank/DDBJ whole genome shotgun (WGS) entry which is preliminary data.</text>
</comment>
<dbReference type="AlphaFoldDB" id="A0A0N0VF99"/>
<dbReference type="RefSeq" id="XP_015659063.1">
    <property type="nucleotide sequence ID" value="XM_015802619.1"/>
</dbReference>
<dbReference type="OMA" id="CPATHDV"/>
<reference evidence="2 3" key="1">
    <citation type="submission" date="2015-07" db="EMBL/GenBank/DDBJ databases">
        <title>High-quality genome of monoxenous trypanosomatid Leptomonas pyrrhocoris.</title>
        <authorList>
            <person name="Flegontov P."/>
            <person name="Butenko A."/>
            <person name="Firsov S."/>
            <person name="Vlcek C."/>
            <person name="Logacheva M.D."/>
            <person name="Field M."/>
            <person name="Filatov D."/>
            <person name="Flegontova O."/>
            <person name="Gerasimov E."/>
            <person name="Jackson A.P."/>
            <person name="Kelly S."/>
            <person name="Opperdoes F."/>
            <person name="O'Reilly A."/>
            <person name="Votypka J."/>
            <person name="Yurchenko V."/>
            <person name="Lukes J."/>
        </authorList>
    </citation>
    <scope>NUCLEOTIDE SEQUENCE [LARGE SCALE GENOMIC DNA]</scope>
    <source>
        <strain evidence="2">H10</strain>
    </source>
</reference>
<feature type="region of interest" description="Disordered" evidence="1">
    <location>
        <begin position="219"/>
        <end position="245"/>
    </location>
</feature>